<dbReference type="EMBL" id="BAABFO010000014">
    <property type="protein sequence ID" value="GAA4336141.1"/>
    <property type="molecule type" value="Genomic_DNA"/>
</dbReference>
<keyword evidence="3" id="KW-1185">Reference proteome</keyword>
<feature type="region of interest" description="Disordered" evidence="1">
    <location>
        <begin position="34"/>
        <end position="77"/>
    </location>
</feature>
<dbReference type="Proteomes" id="UP001501671">
    <property type="component" value="Unassembled WGS sequence"/>
</dbReference>
<sequence length="77" mass="8507">MTEAFDGPGRLRRLLAGAGMAVFDELLAATRQAGRHATARTELEPQQAFDRMGARRRDALSQRYAQPDQPCRSTTTS</sequence>
<evidence type="ECO:0000313" key="3">
    <source>
        <dbReference type="Proteomes" id="UP001501671"/>
    </source>
</evidence>
<accession>A0ABP8H989</accession>
<name>A0ABP8H989_9BURK</name>
<evidence type="ECO:0000256" key="1">
    <source>
        <dbReference type="SAM" id="MobiDB-lite"/>
    </source>
</evidence>
<protein>
    <submittedName>
        <fullName evidence="2">Uncharacterized protein</fullName>
    </submittedName>
</protein>
<proteinExistence type="predicted"/>
<dbReference type="RefSeq" id="WP_345250688.1">
    <property type="nucleotide sequence ID" value="NZ_BAABFO010000014.1"/>
</dbReference>
<evidence type="ECO:0000313" key="2">
    <source>
        <dbReference type="EMBL" id="GAA4336141.1"/>
    </source>
</evidence>
<gene>
    <name evidence="2" type="ORF">GCM10023144_30180</name>
</gene>
<comment type="caution">
    <text evidence="2">The sequence shown here is derived from an EMBL/GenBank/DDBJ whole genome shotgun (WGS) entry which is preliminary data.</text>
</comment>
<organism evidence="2 3">
    <name type="scientific">Pigmentiphaga soli</name>
    <dbReference type="NCBI Taxonomy" id="1007095"/>
    <lineage>
        <taxon>Bacteria</taxon>
        <taxon>Pseudomonadati</taxon>
        <taxon>Pseudomonadota</taxon>
        <taxon>Betaproteobacteria</taxon>
        <taxon>Burkholderiales</taxon>
        <taxon>Alcaligenaceae</taxon>
        <taxon>Pigmentiphaga</taxon>
    </lineage>
</organism>
<reference evidence="3" key="1">
    <citation type="journal article" date="2019" name="Int. J. Syst. Evol. Microbiol.">
        <title>The Global Catalogue of Microorganisms (GCM) 10K type strain sequencing project: providing services to taxonomists for standard genome sequencing and annotation.</title>
        <authorList>
            <consortium name="The Broad Institute Genomics Platform"/>
            <consortium name="The Broad Institute Genome Sequencing Center for Infectious Disease"/>
            <person name="Wu L."/>
            <person name="Ma J."/>
        </authorList>
    </citation>
    <scope>NUCLEOTIDE SEQUENCE [LARGE SCALE GENOMIC DNA]</scope>
    <source>
        <strain evidence="3">JCM 17666</strain>
    </source>
</reference>